<feature type="transmembrane region" description="Helical" evidence="6">
    <location>
        <begin position="21"/>
        <end position="43"/>
    </location>
</feature>
<feature type="transmembrane region" description="Helical" evidence="6">
    <location>
        <begin position="128"/>
        <end position="151"/>
    </location>
</feature>
<evidence type="ECO:0000256" key="4">
    <source>
        <dbReference type="ARBA" id="ARBA00023136"/>
    </source>
</evidence>
<comment type="caution">
    <text evidence="8">The sequence shown here is derived from an EMBL/GenBank/DDBJ whole genome shotgun (WGS) entry which is preliminary data.</text>
</comment>
<organism evidence="8 9">
    <name type="scientific">Paractinoplanes rishiriensis</name>
    <dbReference type="NCBI Taxonomy" id="1050105"/>
    <lineage>
        <taxon>Bacteria</taxon>
        <taxon>Bacillati</taxon>
        <taxon>Actinomycetota</taxon>
        <taxon>Actinomycetes</taxon>
        <taxon>Micromonosporales</taxon>
        <taxon>Micromonosporaceae</taxon>
        <taxon>Paractinoplanes</taxon>
    </lineage>
</organism>
<dbReference type="GO" id="GO:0043190">
    <property type="term" value="C:ATP-binding cassette (ABC) transporter complex"/>
    <property type="evidence" value="ECO:0007669"/>
    <property type="project" value="InterPro"/>
</dbReference>
<dbReference type="InterPro" id="IPR000412">
    <property type="entry name" value="ABC_2_transport"/>
</dbReference>
<gene>
    <name evidence="8" type="ORF">Ari01nite_62070</name>
</gene>
<dbReference type="InterPro" id="IPR013525">
    <property type="entry name" value="ABC2_TM"/>
</dbReference>
<sequence>MTRTWRLLVGAELKTVSRDTAGLIIPIALPLLVLVGNALNLPAESLARYVVPLVLVIVIATIGLVNMPSVLATYRTTGVLRRLAVTPVRPEAVLGAHLTAGGVQILGGVLLAAAVAVAGFGAAAPADLLVTAGVILLTTVAMFAGGLLIAAVAPTVNAALAIGLLVFFGLGGVGGMFGPVTNLPGWLARVGEALPFGAAVRALTAAWTGGGPAWGSLLALAACTVVCGFTATRFFRWS</sequence>
<feature type="transmembrane region" description="Helical" evidence="6">
    <location>
        <begin position="92"/>
        <end position="122"/>
    </location>
</feature>
<protein>
    <submittedName>
        <fullName evidence="8">Transport permease protein</fullName>
    </submittedName>
</protein>
<proteinExistence type="predicted"/>
<dbReference type="PANTHER" id="PTHR43027:SF2">
    <property type="entry name" value="TRANSPORT PERMEASE PROTEIN"/>
    <property type="match status" value="1"/>
</dbReference>
<feature type="transmembrane region" description="Helical" evidence="6">
    <location>
        <begin position="213"/>
        <end position="235"/>
    </location>
</feature>
<feature type="domain" description="ABC-2 type transporter transmembrane" evidence="7">
    <location>
        <begin position="6"/>
        <end position="205"/>
    </location>
</feature>
<keyword evidence="4 6" id="KW-0472">Membrane</keyword>
<accession>A0A919K4L6</accession>
<evidence type="ECO:0000256" key="6">
    <source>
        <dbReference type="SAM" id="Phobius"/>
    </source>
</evidence>
<keyword evidence="9" id="KW-1185">Reference proteome</keyword>
<evidence type="ECO:0000259" key="7">
    <source>
        <dbReference type="Pfam" id="PF01061"/>
    </source>
</evidence>
<dbReference type="EMBL" id="BOMV01000065">
    <property type="protein sequence ID" value="GIE98742.1"/>
    <property type="molecule type" value="Genomic_DNA"/>
</dbReference>
<dbReference type="PIRSF" id="PIRSF006648">
    <property type="entry name" value="DrrB"/>
    <property type="match status" value="1"/>
</dbReference>
<keyword evidence="2 6" id="KW-0812">Transmembrane</keyword>
<dbReference type="RefSeq" id="WP_203785756.1">
    <property type="nucleotide sequence ID" value="NZ_BOMV01000065.1"/>
</dbReference>
<dbReference type="Proteomes" id="UP000636960">
    <property type="component" value="Unassembled WGS sequence"/>
</dbReference>
<evidence type="ECO:0000313" key="8">
    <source>
        <dbReference type="EMBL" id="GIE98742.1"/>
    </source>
</evidence>
<feature type="transmembrane region" description="Helical" evidence="6">
    <location>
        <begin position="158"/>
        <end position="177"/>
    </location>
</feature>
<comment type="subcellular location">
    <subcellularLocation>
        <location evidence="1">Membrane</location>
        <topology evidence="1">Multi-pass membrane protein</topology>
    </subcellularLocation>
</comment>
<dbReference type="GO" id="GO:0140359">
    <property type="term" value="F:ABC-type transporter activity"/>
    <property type="evidence" value="ECO:0007669"/>
    <property type="project" value="InterPro"/>
</dbReference>
<dbReference type="InterPro" id="IPR052902">
    <property type="entry name" value="ABC-2_transporter"/>
</dbReference>
<evidence type="ECO:0000256" key="2">
    <source>
        <dbReference type="ARBA" id="ARBA00022692"/>
    </source>
</evidence>
<dbReference type="Pfam" id="PF01061">
    <property type="entry name" value="ABC2_membrane"/>
    <property type="match status" value="1"/>
</dbReference>
<evidence type="ECO:0000256" key="1">
    <source>
        <dbReference type="ARBA" id="ARBA00004141"/>
    </source>
</evidence>
<evidence type="ECO:0000313" key="9">
    <source>
        <dbReference type="Proteomes" id="UP000636960"/>
    </source>
</evidence>
<reference evidence="8" key="1">
    <citation type="submission" date="2021-01" db="EMBL/GenBank/DDBJ databases">
        <title>Whole genome shotgun sequence of Actinoplanes rishiriensis NBRC 108556.</title>
        <authorList>
            <person name="Komaki H."/>
            <person name="Tamura T."/>
        </authorList>
    </citation>
    <scope>NUCLEOTIDE SEQUENCE</scope>
    <source>
        <strain evidence="8">NBRC 108556</strain>
    </source>
</reference>
<dbReference type="AlphaFoldDB" id="A0A919K4L6"/>
<keyword evidence="3 6" id="KW-1133">Transmembrane helix</keyword>
<feature type="transmembrane region" description="Helical" evidence="6">
    <location>
        <begin position="49"/>
        <end position="71"/>
    </location>
</feature>
<name>A0A919K4L6_9ACTN</name>
<dbReference type="GO" id="GO:0046677">
    <property type="term" value="P:response to antibiotic"/>
    <property type="evidence" value="ECO:0007669"/>
    <property type="project" value="UniProtKB-KW"/>
</dbReference>
<dbReference type="PANTHER" id="PTHR43027">
    <property type="entry name" value="DOXORUBICIN RESISTANCE ABC TRANSPORTER PERMEASE PROTEIN DRRC-RELATED"/>
    <property type="match status" value="1"/>
</dbReference>
<evidence type="ECO:0000256" key="3">
    <source>
        <dbReference type="ARBA" id="ARBA00022989"/>
    </source>
</evidence>
<keyword evidence="5" id="KW-0046">Antibiotic resistance</keyword>
<evidence type="ECO:0000256" key="5">
    <source>
        <dbReference type="ARBA" id="ARBA00023251"/>
    </source>
</evidence>